<protein>
    <submittedName>
        <fullName evidence="1">Putative flagellar P ring chaperone FlgA</fullName>
    </submittedName>
</protein>
<keyword evidence="1" id="KW-0969">Cilium</keyword>
<dbReference type="EMBL" id="CP054051">
    <property type="protein sequence ID" value="QKJ26593.1"/>
    <property type="molecule type" value="Genomic_DNA"/>
</dbReference>
<dbReference type="KEGG" id="acib:ACBT_0639"/>
<proteinExistence type="predicted"/>
<evidence type="ECO:0000313" key="2">
    <source>
        <dbReference type="EMBL" id="TLS98948.1"/>
    </source>
</evidence>
<accession>A0A5J6RFD6</accession>
<dbReference type="AlphaFoldDB" id="A0A5J6RFD6"/>
<keyword evidence="1" id="KW-0282">Flagellum</keyword>
<sequence>MILKLSFLTILLNISLFAVSVVMTKEPIKLDEQIVASKLKVQNVPSVNKACEPIGLNDIKNEIYVATHYINKNTIICKKDIKRFQDETIIFSFGGLQIEKKGKIIYENNEFIRFKNLDGTVEQIYKDGRLK</sequence>
<evidence type="ECO:0000313" key="4">
    <source>
        <dbReference type="Proteomes" id="UP000509513"/>
    </source>
</evidence>
<evidence type="ECO:0000313" key="1">
    <source>
        <dbReference type="EMBL" id="QKJ26593.1"/>
    </source>
</evidence>
<dbReference type="Proteomes" id="UP000509513">
    <property type="component" value="Chromosome"/>
</dbReference>
<dbReference type="Proteomes" id="UP000305417">
    <property type="component" value="Unassembled WGS sequence"/>
</dbReference>
<organism evidence="1 4">
    <name type="scientific">Aliarcobacter cibarius</name>
    <dbReference type="NCBI Taxonomy" id="255507"/>
    <lineage>
        <taxon>Bacteria</taxon>
        <taxon>Pseudomonadati</taxon>
        <taxon>Campylobacterota</taxon>
        <taxon>Epsilonproteobacteria</taxon>
        <taxon>Campylobacterales</taxon>
        <taxon>Arcobacteraceae</taxon>
        <taxon>Aliarcobacter</taxon>
    </lineage>
</organism>
<dbReference type="STRING" id="1442598.GCA_000522465_01412"/>
<dbReference type="EMBL" id="VBUC01000012">
    <property type="protein sequence ID" value="TLS98948.1"/>
    <property type="molecule type" value="Genomic_DNA"/>
</dbReference>
<reference evidence="2 3" key="1">
    <citation type="submission" date="2019-05" db="EMBL/GenBank/DDBJ databases">
        <title>Arcobacter cibarius and Arcobacter thereius providing challenges in identification an antibiotic susceptibility and Quinolone resistance.</title>
        <authorList>
            <person name="Busch A."/>
            <person name="Hanel I."/>
            <person name="Hotzel H."/>
            <person name="Tomaso H."/>
        </authorList>
    </citation>
    <scope>NUCLEOTIDE SEQUENCE [LARGE SCALE GENOMIC DNA]</scope>
    <source>
        <strain evidence="2 3">16CS0831-2</strain>
    </source>
</reference>
<dbReference type="OrthoDB" id="5348803at2"/>
<gene>
    <name evidence="1" type="ORF">ACBT_0639</name>
    <name evidence="2" type="ORF">FE247_06435</name>
</gene>
<evidence type="ECO:0000313" key="3">
    <source>
        <dbReference type="Proteomes" id="UP000305417"/>
    </source>
</evidence>
<reference evidence="1 4" key="2">
    <citation type="submission" date="2020-05" db="EMBL/GenBank/DDBJ databases">
        <title>Complete genome sequencing of Campylobacter and Arcobacter type strains.</title>
        <authorList>
            <person name="Miller W.G."/>
            <person name="Yee E."/>
        </authorList>
    </citation>
    <scope>NUCLEOTIDE SEQUENCE [LARGE SCALE GENOMIC DNA]</scope>
    <source>
        <strain evidence="1 4">LMG 21996</strain>
    </source>
</reference>
<keyword evidence="3" id="KW-1185">Reference proteome</keyword>
<name>A0A5J6RFD6_9BACT</name>
<dbReference type="RefSeq" id="WP_024775504.1">
    <property type="nucleotide sequence ID" value="NZ_CP043857.1"/>
</dbReference>
<keyword evidence="1" id="KW-0966">Cell projection</keyword>